<evidence type="ECO:0000313" key="7">
    <source>
        <dbReference type="Proteomes" id="UP000249363"/>
    </source>
</evidence>
<dbReference type="GO" id="GO:0008270">
    <property type="term" value="F:zinc ion binding"/>
    <property type="evidence" value="ECO:0007669"/>
    <property type="project" value="InterPro"/>
</dbReference>
<accession>A0A364KZM1</accession>
<sequence length="762" mass="86208">MRYYWQLLIKHDIHRMSSRRQYSSCDSCRRLKRKCVYEETTRRSGLVCLRCKELGYNCTFDYISARLEQKKRKRHSTASDYKNYQSQSTELMSIGEPVDTMDWISVLQPYDGDVSIEFDDLNNDIAAEYLNLEGLDREWQDLTMAGCAQSSILDTNGRSSDYTLQVSPKPKNSNYSGPRKQIERAQLFASWKGSPTQLLNSTFTARSLGTCLYHTYAAMMHGMESRYLEYECNPFGPTHRYKFDLEDVSLVIEDNRPLNELPGPRKTDSPTMSTLQSLPALKQIHEEGLKQDTPLEDTIKITFVGLAKFLDHFGHFYGNKLDRRSKAEDERMLIAAQQVFALQWAVEGSREKDTSFPIIHRSDGSSTEDLHAFASSWFKARSLILNATPGCSFTRVYAMILFHTCVAPEEAKEVAGQLNNILDRCLHQFEDLKSMVDEYTKLLSSTSTYRNLLQSSVKAFQWFAYIKDTFAALLTERDLILTENPLNLSATGLRLTPQPVDNLVDADIPFVCQRAVLLIYRILRQTAKVKQFVRDIASTEDSPQLDGTLDYAIGFVEEFNHTYDDFLNRCMADFQALSSPSRLSFGYLVLFWSLGTLTLAESIERVRCSYLRQGTNIGEFAIGKGKQYESAAISSVIAISKHIADMSAENASISISGDSGMKLPFISHHASLAPIVAVLSKSINHMLQRVMDSENPHDGAHWMLSIKPVLTCLLDMRSTVAGSRSIQSPLSRLVASHGDLIMECWTVDDPNELLDFPLSTST</sequence>
<evidence type="ECO:0000256" key="4">
    <source>
        <dbReference type="ARBA" id="ARBA00023242"/>
    </source>
</evidence>
<evidence type="ECO:0000259" key="5">
    <source>
        <dbReference type="PROSITE" id="PS50048"/>
    </source>
</evidence>
<evidence type="ECO:0000313" key="6">
    <source>
        <dbReference type="EMBL" id="RAO69013.1"/>
    </source>
</evidence>
<dbReference type="InterPro" id="IPR050797">
    <property type="entry name" value="Carb_Metab_Trans_Reg"/>
</dbReference>
<keyword evidence="1" id="KW-0805">Transcription regulation</keyword>
<keyword evidence="7" id="KW-1185">Reference proteome</keyword>
<dbReference type="PROSITE" id="PS00463">
    <property type="entry name" value="ZN2_CY6_FUNGAL_1"/>
    <property type="match status" value="1"/>
</dbReference>
<dbReference type="STRING" id="1196081.A0A364KZM1"/>
<organism evidence="6 7">
    <name type="scientific">Talaromyces amestolkiae</name>
    <dbReference type="NCBI Taxonomy" id="1196081"/>
    <lineage>
        <taxon>Eukaryota</taxon>
        <taxon>Fungi</taxon>
        <taxon>Dikarya</taxon>
        <taxon>Ascomycota</taxon>
        <taxon>Pezizomycotina</taxon>
        <taxon>Eurotiomycetes</taxon>
        <taxon>Eurotiomycetidae</taxon>
        <taxon>Eurotiales</taxon>
        <taxon>Trichocomaceae</taxon>
        <taxon>Talaromyces</taxon>
        <taxon>Talaromyces sect. Talaromyces</taxon>
    </lineage>
</organism>
<dbReference type="SMART" id="SM00066">
    <property type="entry name" value="GAL4"/>
    <property type="match status" value="1"/>
</dbReference>
<dbReference type="Gene3D" id="4.10.240.10">
    <property type="entry name" value="Zn(2)-C6 fungal-type DNA-binding domain"/>
    <property type="match status" value="1"/>
</dbReference>
<dbReference type="PROSITE" id="PS50048">
    <property type="entry name" value="ZN2_CY6_FUNGAL_2"/>
    <property type="match status" value="1"/>
</dbReference>
<dbReference type="InterPro" id="IPR036864">
    <property type="entry name" value="Zn2-C6_fun-type_DNA-bd_sf"/>
</dbReference>
<dbReference type="Pfam" id="PF00172">
    <property type="entry name" value="Zn_clus"/>
    <property type="match status" value="1"/>
</dbReference>
<dbReference type="OrthoDB" id="5958943at2759"/>
<dbReference type="Proteomes" id="UP000249363">
    <property type="component" value="Unassembled WGS sequence"/>
</dbReference>
<feature type="domain" description="Zn(2)-C6 fungal-type" evidence="5">
    <location>
        <begin position="24"/>
        <end position="60"/>
    </location>
</feature>
<comment type="caution">
    <text evidence="6">The sequence shown here is derived from an EMBL/GenBank/DDBJ whole genome shotgun (WGS) entry which is preliminary data.</text>
</comment>
<dbReference type="GO" id="GO:0003677">
    <property type="term" value="F:DNA binding"/>
    <property type="evidence" value="ECO:0007669"/>
    <property type="project" value="UniProtKB-KW"/>
</dbReference>
<dbReference type="RefSeq" id="XP_040733529.1">
    <property type="nucleotide sequence ID" value="XM_040877456.1"/>
</dbReference>
<evidence type="ECO:0000256" key="2">
    <source>
        <dbReference type="ARBA" id="ARBA00023125"/>
    </source>
</evidence>
<dbReference type="GO" id="GO:0000981">
    <property type="term" value="F:DNA-binding transcription factor activity, RNA polymerase II-specific"/>
    <property type="evidence" value="ECO:0007669"/>
    <property type="project" value="InterPro"/>
</dbReference>
<keyword evidence="4" id="KW-0539">Nucleus</keyword>
<dbReference type="CDD" id="cd00067">
    <property type="entry name" value="GAL4"/>
    <property type="match status" value="1"/>
</dbReference>
<evidence type="ECO:0000256" key="1">
    <source>
        <dbReference type="ARBA" id="ARBA00023015"/>
    </source>
</evidence>
<name>A0A364KZM1_TALAM</name>
<reference evidence="6 7" key="1">
    <citation type="journal article" date="2017" name="Biotechnol. Biofuels">
        <title>Differential beta-glucosidase expression as a function of carbon source availability in Talaromyces amestolkiae: a genomic and proteomic approach.</title>
        <authorList>
            <person name="de Eugenio L.I."/>
            <person name="Mendez-Liter J.A."/>
            <person name="Nieto-Dominguez M."/>
            <person name="Alonso L."/>
            <person name="Gil-Munoz J."/>
            <person name="Barriuso J."/>
            <person name="Prieto A."/>
            <person name="Martinez M.J."/>
        </authorList>
    </citation>
    <scope>NUCLEOTIDE SEQUENCE [LARGE SCALE GENOMIC DNA]</scope>
    <source>
        <strain evidence="6 7">CIB</strain>
    </source>
</reference>
<protein>
    <recommendedName>
        <fullName evidence="5">Zn(2)-C6 fungal-type domain-containing protein</fullName>
    </recommendedName>
</protein>
<dbReference type="SUPFAM" id="SSF57701">
    <property type="entry name" value="Zn2/Cys6 DNA-binding domain"/>
    <property type="match status" value="1"/>
</dbReference>
<dbReference type="EMBL" id="MIKG01000008">
    <property type="protein sequence ID" value="RAO69013.1"/>
    <property type="molecule type" value="Genomic_DNA"/>
</dbReference>
<dbReference type="PANTHER" id="PTHR31668">
    <property type="entry name" value="GLUCOSE TRANSPORT TRANSCRIPTION REGULATOR RGT1-RELATED-RELATED"/>
    <property type="match status" value="1"/>
</dbReference>
<keyword evidence="3" id="KW-0804">Transcription</keyword>
<dbReference type="AlphaFoldDB" id="A0A364KZM1"/>
<gene>
    <name evidence="6" type="ORF">BHQ10_005025</name>
</gene>
<evidence type="ECO:0000256" key="3">
    <source>
        <dbReference type="ARBA" id="ARBA00023163"/>
    </source>
</evidence>
<dbReference type="InterPro" id="IPR001138">
    <property type="entry name" value="Zn2Cys6_DnaBD"/>
</dbReference>
<dbReference type="GeneID" id="63794241"/>
<proteinExistence type="predicted"/>
<keyword evidence="2" id="KW-0238">DNA-binding</keyword>